<feature type="transmembrane region" description="Helical" evidence="6">
    <location>
        <begin position="139"/>
        <end position="158"/>
    </location>
</feature>
<evidence type="ECO:0008006" key="9">
    <source>
        <dbReference type="Google" id="ProtNLM"/>
    </source>
</evidence>
<feature type="transmembrane region" description="Helical" evidence="6">
    <location>
        <begin position="299"/>
        <end position="321"/>
    </location>
</feature>
<comment type="similarity">
    <text evidence="2">Belongs to the 4-toluene sulfonate uptake permease (TSUP) (TC 2.A.102) family.</text>
</comment>
<keyword evidence="8" id="KW-1185">Reference proteome</keyword>
<keyword evidence="5 6" id="KW-0472">Membrane</keyword>
<keyword evidence="4 6" id="KW-1133">Transmembrane helix</keyword>
<dbReference type="PANTHER" id="PTHR14255:SF59">
    <property type="entry name" value="SULFITE EXPORTER TAUE_SAFE FAMILY PROTEIN 1-RELATED"/>
    <property type="match status" value="1"/>
</dbReference>
<reference evidence="8" key="1">
    <citation type="journal article" date="2013" name="Nat. Genet.">
        <title>The Capsella rubella genome and the genomic consequences of rapid mating system evolution.</title>
        <authorList>
            <person name="Slotte T."/>
            <person name="Hazzouri K.M."/>
            <person name="Agren J.A."/>
            <person name="Koenig D."/>
            <person name="Maumus F."/>
            <person name="Guo Y.L."/>
            <person name="Steige K."/>
            <person name="Platts A.E."/>
            <person name="Escobar J.S."/>
            <person name="Newman L.K."/>
            <person name="Wang W."/>
            <person name="Mandakova T."/>
            <person name="Vello E."/>
            <person name="Smith L.M."/>
            <person name="Henz S.R."/>
            <person name="Steffen J."/>
            <person name="Takuno S."/>
            <person name="Brandvain Y."/>
            <person name="Coop G."/>
            <person name="Andolfatto P."/>
            <person name="Hu T.T."/>
            <person name="Blanchette M."/>
            <person name="Clark R.M."/>
            <person name="Quesneville H."/>
            <person name="Nordborg M."/>
            <person name="Gaut B.S."/>
            <person name="Lysak M.A."/>
            <person name="Jenkins J."/>
            <person name="Grimwood J."/>
            <person name="Chapman J."/>
            <person name="Prochnik S."/>
            <person name="Shu S."/>
            <person name="Rokhsar D."/>
            <person name="Schmutz J."/>
            <person name="Weigel D."/>
            <person name="Wright S.I."/>
        </authorList>
    </citation>
    <scope>NUCLEOTIDE SEQUENCE [LARGE SCALE GENOMIC DNA]</scope>
    <source>
        <strain evidence="8">cv. Monte Gargano</strain>
    </source>
</reference>
<dbReference type="GO" id="GO:0031464">
    <property type="term" value="C:Cul4A-RING E3 ubiquitin ligase complex"/>
    <property type="evidence" value="ECO:0007669"/>
    <property type="project" value="TreeGrafter"/>
</dbReference>
<proteinExistence type="inferred from homology"/>
<dbReference type="GO" id="GO:0016567">
    <property type="term" value="P:protein ubiquitination"/>
    <property type="evidence" value="ECO:0007669"/>
    <property type="project" value="TreeGrafter"/>
</dbReference>
<sequence length="339" mass="36745">MTIVAGLEMKTASSFSAFMVTGVSLANVACNIFVRNPNSRDKTLIDFDLALTVQPCLLLGVSVGVICNRMFPNWLVLSLFAVFLAWSTMKTCKKGVSYWNLESERAKIKSSREDDGIEAARLPLLVEGDGDRGMVRIPWMKLGILVIIWLLFFSINLFRGNKYGQRPGHLPPFVGFSDNVQSNHTPHNDQDSEKEIGSNKFMLPVMALLAGVLGGLFGIGGGMLISPLLLQIGIAPEVTAATCSFMVLFSSSMSAIQYLLLGMEHAGTAAIFALVCFVASLVGLMVVKKVIAKYGRASIIVFAVGIVMALSTVLMTTHGALNVWNDFVSGRYMGFKLPC</sequence>
<dbReference type="Proteomes" id="UP000029121">
    <property type="component" value="Unassembled WGS sequence"/>
</dbReference>
<evidence type="ECO:0000256" key="1">
    <source>
        <dbReference type="ARBA" id="ARBA00004141"/>
    </source>
</evidence>
<evidence type="ECO:0000256" key="4">
    <source>
        <dbReference type="ARBA" id="ARBA00022989"/>
    </source>
</evidence>
<dbReference type="eggNOG" id="ENOG502QUAQ">
    <property type="taxonomic scope" value="Eukaryota"/>
</dbReference>
<protein>
    <recommendedName>
        <fullName evidence="9">Sulfite exporter TauE/SafE family protein</fullName>
    </recommendedName>
</protein>
<comment type="subcellular location">
    <subcellularLocation>
        <location evidence="1">Membrane</location>
        <topology evidence="1">Multi-pass membrane protein</topology>
    </subcellularLocation>
</comment>
<feature type="transmembrane region" description="Helical" evidence="6">
    <location>
        <begin position="12"/>
        <end position="34"/>
    </location>
</feature>
<keyword evidence="3 6" id="KW-0812">Transmembrane</keyword>
<dbReference type="STRING" id="81985.R0IIC9"/>
<evidence type="ECO:0000256" key="5">
    <source>
        <dbReference type="ARBA" id="ARBA00023136"/>
    </source>
</evidence>
<dbReference type="Pfam" id="PF01925">
    <property type="entry name" value="TauE"/>
    <property type="match status" value="1"/>
</dbReference>
<gene>
    <name evidence="7" type="ORF">CARUB_v10011874mg</name>
</gene>
<feature type="transmembrane region" description="Helical" evidence="6">
    <location>
        <begin position="201"/>
        <end position="226"/>
    </location>
</feature>
<feature type="transmembrane region" description="Helical" evidence="6">
    <location>
        <begin position="46"/>
        <end position="65"/>
    </location>
</feature>
<organism evidence="7 8">
    <name type="scientific">Capsella rubella</name>
    <dbReference type="NCBI Taxonomy" id="81985"/>
    <lineage>
        <taxon>Eukaryota</taxon>
        <taxon>Viridiplantae</taxon>
        <taxon>Streptophyta</taxon>
        <taxon>Embryophyta</taxon>
        <taxon>Tracheophyta</taxon>
        <taxon>Spermatophyta</taxon>
        <taxon>Magnoliopsida</taxon>
        <taxon>eudicotyledons</taxon>
        <taxon>Gunneridae</taxon>
        <taxon>Pentapetalae</taxon>
        <taxon>rosids</taxon>
        <taxon>malvids</taxon>
        <taxon>Brassicales</taxon>
        <taxon>Brassicaceae</taxon>
        <taxon>Camelineae</taxon>
        <taxon>Capsella</taxon>
    </lineage>
</organism>
<dbReference type="GO" id="GO:0016020">
    <property type="term" value="C:membrane"/>
    <property type="evidence" value="ECO:0007669"/>
    <property type="project" value="UniProtKB-SubCell"/>
</dbReference>
<name>R0IIC9_9BRAS</name>
<feature type="transmembrane region" description="Helical" evidence="6">
    <location>
        <begin position="266"/>
        <end position="287"/>
    </location>
</feature>
<dbReference type="AlphaFoldDB" id="R0IIC9"/>
<dbReference type="InterPro" id="IPR002781">
    <property type="entry name" value="TM_pro_TauE-like"/>
</dbReference>
<evidence type="ECO:0000256" key="2">
    <source>
        <dbReference type="ARBA" id="ARBA00009142"/>
    </source>
</evidence>
<evidence type="ECO:0000256" key="6">
    <source>
        <dbReference type="SAM" id="Phobius"/>
    </source>
</evidence>
<dbReference type="PANTHER" id="PTHR14255">
    <property type="entry name" value="CEREBLON"/>
    <property type="match status" value="1"/>
</dbReference>
<evidence type="ECO:0000313" key="8">
    <source>
        <dbReference type="Proteomes" id="UP000029121"/>
    </source>
</evidence>
<evidence type="ECO:0000256" key="3">
    <source>
        <dbReference type="ARBA" id="ARBA00022692"/>
    </source>
</evidence>
<accession>R0IIC9</accession>
<evidence type="ECO:0000313" key="7">
    <source>
        <dbReference type="EMBL" id="EOA36633.1"/>
    </source>
</evidence>
<dbReference type="EMBL" id="KB870805">
    <property type="protein sequence ID" value="EOA36633.1"/>
    <property type="molecule type" value="Genomic_DNA"/>
</dbReference>
<feature type="transmembrane region" description="Helical" evidence="6">
    <location>
        <begin position="71"/>
        <end position="89"/>
    </location>
</feature>